<accession>A0A5A7U7T1</accession>
<feature type="domain" description="Reverse transcriptase Ty1/copia-type" evidence="1">
    <location>
        <begin position="54"/>
        <end position="156"/>
    </location>
</feature>
<dbReference type="OrthoDB" id="414945at2759"/>
<gene>
    <name evidence="2" type="ORF">E6C27_scaffold171G007940</name>
</gene>
<dbReference type="InterPro" id="IPR013103">
    <property type="entry name" value="RVT_2"/>
</dbReference>
<reference evidence="2 3" key="1">
    <citation type="submission" date="2019-08" db="EMBL/GenBank/DDBJ databases">
        <title>Draft genome sequences of two oriental melons (Cucumis melo L. var makuwa).</title>
        <authorList>
            <person name="Kwon S.-Y."/>
        </authorList>
    </citation>
    <scope>NUCLEOTIDE SEQUENCE [LARGE SCALE GENOMIC DNA]</scope>
    <source>
        <strain evidence="3">cv. SW 3</strain>
        <tissue evidence="2">Leaf</tissue>
    </source>
</reference>
<name>A0A5A7U7T1_CUCMM</name>
<dbReference type="Proteomes" id="UP000321393">
    <property type="component" value="Unassembled WGS sequence"/>
</dbReference>
<organism evidence="2 3">
    <name type="scientific">Cucumis melo var. makuwa</name>
    <name type="common">Oriental melon</name>
    <dbReference type="NCBI Taxonomy" id="1194695"/>
    <lineage>
        <taxon>Eukaryota</taxon>
        <taxon>Viridiplantae</taxon>
        <taxon>Streptophyta</taxon>
        <taxon>Embryophyta</taxon>
        <taxon>Tracheophyta</taxon>
        <taxon>Spermatophyta</taxon>
        <taxon>Magnoliopsida</taxon>
        <taxon>eudicotyledons</taxon>
        <taxon>Gunneridae</taxon>
        <taxon>Pentapetalae</taxon>
        <taxon>rosids</taxon>
        <taxon>fabids</taxon>
        <taxon>Cucurbitales</taxon>
        <taxon>Cucurbitaceae</taxon>
        <taxon>Benincaseae</taxon>
        <taxon>Cucumis</taxon>
    </lineage>
</organism>
<comment type="caution">
    <text evidence="2">The sequence shown here is derived from an EMBL/GenBank/DDBJ whole genome shotgun (WGS) entry which is preliminary data.</text>
</comment>
<dbReference type="AlphaFoldDB" id="A0A5A7U7T1"/>
<dbReference type="PANTHER" id="PTHR11439:SF440">
    <property type="entry name" value="INTEGRASE CATALYTIC DOMAIN-CONTAINING PROTEIN"/>
    <property type="match status" value="1"/>
</dbReference>
<dbReference type="PANTHER" id="PTHR11439">
    <property type="entry name" value="GAG-POL-RELATED RETROTRANSPOSON"/>
    <property type="match status" value="1"/>
</dbReference>
<feature type="domain" description="Reverse transcriptase Ty1/copia-type" evidence="1">
    <location>
        <begin position="2"/>
        <end position="49"/>
    </location>
</feature>
<dbReference type="SUPFAM" id="SSF56672">
    <property type="entry name" value="DNA/RNA polymerases"/>
    <property type="match status" value="1"/>
</dbReference>
<sequence>MLNTIRVLSFVAVNKDWPLYQLDVKNAFLNGDLKKEVYMSPPLGFEAEFNNQSQGYNQRHSVHTLFTKVSKAGKIAILIVYIDNIVLTGDDTDEIVQLKKKMGFEFEIKDLGNLKYFLGMEIARSKEGISVSQRKYTLDLLAETGMLGCRPTDTSIEFNAKLGIQVIEFLLIKKNIGAWWEKLIYLSHTRPNISLVVSTVSQFMHAPYVDQMEAVNRILRKSTSGYCTFVWDNLVIWRSKKQSVLAKSSTEVEYRAMSLRICEKIWLQKVLFDLIRSETPMKLFCDNKAAISIANNPVQHDRTKYVEIDRHFIKERLGNGSICILYISSSQQVVDVLTKELLRPNFDFCVSKLGLIDIYVPT</sequence>
<keyword evidence="2" id="KW-0418">Kinase</keyword>
<dbReference type="InterPro" id="IPR043502">
    <property type="entry name" value="DNA/RNA_pol_sf"/>
</dbReference>
<dbReference type="EMBL" id="SSTE01012362">
    <property type="protein sequence ID" value="KAA0049539.1"/>
    <property type="molecule type" value="Genomic_DNA"/>
</dbReference>
<evidence type="ECO:0000313" key="2">
    <source>
        <dbReference type="EMBL" id="KAA0049539.1"/>
    </source>
</evidence>
<dbReference type="CDD" id="cd09272">
    <property type="entry name" value="RNase_HI_RT_Ty1"/>
    <property type="match status" value="1"/>
</dbReference>
<evidence type="ECO:0000313" key="3">
    <source>
        <dbReference type="Proteomes" id="UP000321393"/>
    </source>
</evidence>
<protein>
    <submittedName>
        <fullName evidence="2">Cysteine-rich RLK (RECEPTOR-like protein kinase) 8</fullName>
    </submittedName>
</protein>
<dbReference type="Pfam" id="PF07727">
    <property type="entry name" value="RVT_2"/>
    <property type="match status" value="2"/>
</dbReference>
<evidence type="ECO:0000259" key="1">
    <source>
        <dbReference type="Pfam" id="PF07727"/>
    </source>
</evidence>
<dbReference type="GO" id="GO:0016301">
    <property type="term" value="F:kinase activity"/>
    <property type="evidence" value="ECO:0007669"/>
    <property type="project" value="UniProtKB-KW"/>
</dbReference>
<keyword evidence="2" id="KW-0808">Transferase</keyword>
<proteinExistence type="predicted"/>